<evidence type="ECO:0000313" key="3">
    <source>
        <dbReference type="EMBL" id="QGU32343.1"/>
    </source>
</evidence>
<dbReference type="PANTHER" id="PTHR34700">
    <property type="entry name" value="POTASSIUM BINDING PROTEIN KBP"/>
    <property type="match status" value="1"/>
</dbReference>
<dbReference type="CDD" id="cd00118">
    <property type="entry name" value="LysM"/>
    <property type="match status" value="1"/>
</dbReference>
<dbReference type="RefSeq" id="WP_153974541.1">
    <property type="nucleotide sequence ID" value="NZ_CP039268.1"/>
</dbReference>
<name>A0A6I6E6Q6_THETI</name>
<organism evidence="3 4">
    <name type="scientific">Thermochromatium tepidum ATCC 43061</name>
    <dbReference type="NCBI Taxonomy" id="316276"/>
    <lineage>
        <taxon>Bacteria</taxon>
        <taxon>Pseudomonadati</taxon>
        <taxon>Pseudomonadota</taxon>
        <taxon>Gammaproteobacteria</taxon>
        <taxon>Chromatiales</taxon>
        <taxon>Chromatiaceae</taxon>
        <taxon>Thermochromatium</taxon>
    </lineage>
</organism>
<dbReference type="Pfam" id="PF01476">
    <property type="entry name" value="LysM"/>
    <property type="match status" value="1"/>
</dbReference>
<feature type="domain" description="LysM" evidence="2">
    <location>
        <begin position="36"/>
        <end position="84"/>
    </location>
</feature>
<keyword evidence="1" id="KW-0732">Signal</keyword>
<accession>A0A6I6E6Q6</accession>
<dbReference type="KEGG" id="ttp:E6P07_04645"/>
<proteinExistence type="predicted"/>
<protein>
    <submittedName>
        <fullName evidence="3">LysM peptidoglycan-binding domain-containing protein</fullName>
    </submittedName>
</protein>
<keyword evidence="4" id="KW-1185">Reference proteome</keyword>
<sequence length="394" mass="44074">MCAMQRRFAVISILIGSLALLAPGVFAVELAPDAPQTYRVRPGDTLWDIAGHFLRDPWRWSEVWRANPDIEDPNRIYPGDLLELTMIDGRPVIGRAGPPLVRLSPQMRAEAIEAPVPTIRIGPIAPFLSQPHVTESDTLKQASYVVGFPDEHLVAGTHDAIYVRKIRTSEVSQFQVLRPGDALRDPDSGDLLGYEAAFVANAVLERTGDPAKLRVTRMEREVAVGDRVIPADADRPLTDFQPRPAPPETRGRILSVMNGLAQIGRYDVVIINRGARDRIEPGHVFEVFSGGDKERDQVRSGLANTDWLMESPFSSAFWLGRDFEFKGWRTDEPSRDASLPLHPEYRRNKAEYVKPFERAGVLMVFRVFDRVSFGLILEATRTLRVGDWIAPPPA</sequence>
<evidence type="ECO:0000259" key="2">
    <source>
        <dbReference type="PROSITE" id="PS51782"/>
    </source>
</evidence>
<dbReference type="InterPro" id="IPR036779">
    <property type="entry name" value="LysM_dom_sf"/>
</dbReference>
<dbReference type="Proteomes" id="UP000426424">
    <property type="component" value="Chromosome"/>
</dbReference>
<dbReference type="PROSITE" id="PS51782">
    <property type="entry name" value="LYSM"/>
    <property type="match status" value="1"/>
</dbReference>
<dbReference type="InterPro" id="IPR052196">
    <property type="entry name" value="Bact_Kbp"/>
</dbReference>
<dbReference type="SUPFAM" id="SSF54106">
    <property type="entry name" value="LysM domain"/>
    <property type="match status" value="1"/>
</dbReference>
<dbReference type="Gene3D" id="3.10.350.10">
    <property type="entry name" value="LysM domain"/>
    <property type="match status" value="1"/>
</dbReference>
<dbReference type="SMART" id="SM00257">
    <property type="entry name" value="LysM"/>
    <property type="match status" value="1"/>
</dbReference>
<gene>
    <name evidence="3" type="ORF">E6P07_04645</name>
</gene>
<dbReference type="AlphaFoldDB" id="A0A6I6E6Q6"/>
<reference evidence="3 4" key="1">
    <citation type="submission" date="2019-12" db="EMBL/GenBank/DDBJ databases">
        <title>The complete genome of the thermophilic, anoxygenic phototrophic gammaproteobacterium Thermochromatium tepidum.</title>
        <authorList>
            <person name="Sattley W.M."/>
            <person name="Swingley W.D."/>
            <person name="Burchell B.M."/>
            <person name="Gurbani S.A."/>
            <person name="Kujawa C.M."/>
            <person name="Nuccio D.A."/>
            <person name="Schladweiler J."/>
            <person name="Shaffer K.N."/>
            <person name="Stokes L.M."/>
            <person name="Touchman J.W."/>
            <person name="Blankenship R.E."/>
            <person name="Madigan M.T."/>
        </authorList>
    </citation>
    <scope>NUCLEOTIDE SEQUENCE [LARGE SCALE GENOMIC DNA]</scope>
    <source>
        <strain evidence="3 4">ATCC 43061</strain>
    </source>
</reference>
<feature type="chain" id="PRO_5026299623" evidence="1">
    <location>
        <begin position="28"/>
        <end position="394"/>
    </location>
</feature>
<evidence type="ECO:0000256" key="1">
    <source>
        <dbReference type="SAM" id="SignalP"/>
    </source>
</evidence>
<feature type="signal peptide" evidence="1">
    <location>
        <begin position="1"/>
        <end position="27"/>
    </location>
</feature>
<dbReference type="EMBL" id="CP039268">
    <property type="protein sequence ID" value="QGU32343.1"/>
    <property type="molecule type" value="Genomic_DNA"/>
</dbReference>
<dbReference type="OrthoDB" id="9765158at2"/>
<dbReference type="PANTHER" id="PTHR34700:SF4">
    <property type="entry name" value="PHAGE-LIKE ELEMENT PBSX PROTEIN XKDP"/>
    <property type="match status" value="1"/>
</dbReference>
<dbReference type="InterPro" id="IPR018392">
    <property type="entry name" value="LysM"/>
</dbReference>
<evidence type="ECO:0000313" key="4">
    <source>
        <dbReference type="Proteomes" id="UP000426424"/>
    </source>
</evidence>